<sequence length="371" mass="40938">MCDYRNMKDPGEWLDIGERVRECRMAADMSQEELASALKLDRTMIAKIERGVRRVDALELAKLSTVLQVPLSYLLDPPPSVVSRRMELADDTVTDATRQSHRLEVALSTWLADIRQLVELGVLNPPEIHRYAEAVQDVSSARRAALWVRERLSHGIEPIDSLMSVCERLGQLVAVVEVPGEGASLVEGDLAVAVVSRHGDPGRRRATAAHELGHLIVGDEYSSDIGIHASRGEREAIIDAFAAELLLPAAAFRCVIPPGERAKRDDLVVLAARFRTSWSLTVRQAVAAEAIDRSVAKEMRRRNPTRAELMEAVGWTPQPDLETVRVPPSFAHAVMESCKRSLITQSRAVELMRGQIVAADLPGRDDAGFEL</sequence>
<dbReference type="AlphaFoldDB" id="A0A4R4NNP7"/>
<dbReference type="SUPFAM" id="SSF47413">
    <property type="entry name" value="lambda repressor-like DNA-binding domains"/>
    <property type="match status" value="1"/>
</dbReference>
<organism evidence="3 4">
    <name type="scientific">Nonomuraea longispora</name>
    <dbReference type="NCBI Taxonomy" id="1848320"/>
    <lineage>
        <taxon>Bacteria</taxon>
        <taxon>Bacillati</taxon>
        <taxon>Actinomycetota</taxon>
        <taxon>Actinomycetes</taxon>
        <taxon>Streptosporangiales</taxon>
        <taxon>Streptosporangiaceae</taxon>
        <taxon>Nonomuraea</taxon>
    </lineage>
</organism>
<comment type="similarity">
    <text evidence="1">Belongs to the short-chain fatty acyl-CoA assimilation regulator (ScfR) family.</text>
</comment>
<dbReference type="Pfam" id="PF01381">
    <property type="entry name" value="HTH_3"/>
    <property type="match status" value="1"/>
</dbReference>
<evidence type="ECO:0000313" key="4">
    <source>
        <dbReference type="Proteomes" id="UP000295157"/>
    </source>
</evidence>
<dbReference type="OrthoDB" id="9794834at2"/>
<evidence type="ECO:0000259" key="2">
    <source>
        <dbReference type="PROSITE" id="PS50943"/>
    </source>
</evidence>
<accession>A0A4R4NNP7</accession>
<evidence type="ECO:0000313" key="3">
    <source>
        <dbReference type="EMBL" id="TDC10859.1"/>
    </source>
</evidence>
<evidence type="ECO:0000256" key="1">
    <source>
        <dbReference type="ARBA" id="ARBA00007227"/>
    </source>
</evidence>
<dbReference type="CDD" id="cd00093">
    <property type="entry name" value="HTH_XRE"/>
    <property type="match status" value="1"/>
</dbReference>
<proteinExistence type="inferred from homology"/>
<dbReference type="InterPro" id="IPR010359">
    <property type="entry name" value="IrrE_HExxH"/>
</dbReference>
<dbReference type="InterPro" id="IPR010982">
    <property type="entry name" value="Lambda_DNA-bd_dom_sf"/>
</dbReference>
<dbReference type="Gene3D" id="1.10.10.2910">
    <property type="match status" value="1"/>
</dbReference>
<feature type="domain" description="HTH cro/C1-type" evidence="2">
    <location>
        <begin position="20"/>
        <end position="74"/>
    </location>
</feature>
<dbReference type="PROSITE" id="PS50943">
    <property type="entry name" value="HTH_CROC1"/>
    <property type="match status" value="1"/>
</dbReference>
<gene>
    <name evidence="3" type="ORF">E1267_02555</name>
</gene>
<dbReference type="EMBL" id="SMJZ01000005">
    <property type="protein sequence ID" value="TDC10859.1"/>
    <property type="molecule type" value="Genomic_DNA"/>
</dbReference>
<dbReference type="PANTHER" id="PTHR43236">
    <property type="entry name" value="ANTITOXIN HIGA1"/>
    <property type="match status" value="1"/>
</dbReference>
<dbReference type="Pfam" id="PF06114">
    <property type="entry name" value="Peptidase_M78"/>
    <property type="match status" value="1"/>
</dbReference>
<dbReference type="SMART" id="SM00530">
    <property type="entry name" value="HTH_XRE"/>
    <property type="match status" value="1"/>
</dbReference>
<dbReference type="Gene3D" id="1.10.260.40">
    <property type="entry name" value="lambda repressor-like DNA-binding domains"/>
    <property type="match status" value="1"/>
</dbReference>
<dbReference type="Proteomes" id="UP000295157">
    <property type="component" value="Unassembled WGS sequence"/>
</dbReference>
<protein>
    <submittedName>
        <fullName evidence="3">XRE family transcriptional regulator</fullName>
    </submittedName>
</protein>
<keyword evidence="4" id="KW-1185">Reference proteome</keyword>
<dbReference type="GO" id="GO:0003677">
    <property type="term" value="F:DNA binding"/>
    <property type="evidence" value="ECO:0007669"/>
    <property type="project" value="InterPro"/>
</dbReference>
<reference evidence="3 4" key="1">
    <citation type="submission" date="2019-02" db="EMBL/GenBank/DDBJ databases">
        <title>Draft genome sequences of novel Actinobacteria.</title>
        <authorList>
            <person name="Sahin N."/>
            <person name="Ay H."/>
            <person name="Saygin H."/>
        </authorList>
    </citation>
    <scope>NUCLEOTIDE SEQUENCE [LARGE SCALE GENOMIC DNA]</scope>
    <source>
        <strain evidence="3 4">KC201</strain>
    </source>
</reference>
<dbReference type="InterPro" id="IPR001387">
    <property type="entry name" value="Cro/C1-type_HTH"/>
</dbReference>
<dbReference type="InterPro" id="IPR052345">
    <property type="entry name" value="Rad_response_metalloprotease"/>
</dbReference>
<comment type="caution">
    <text evidence="3">The sequence shown here is derived from an EMBL/GenBank/DDBJ whole genome shotgun (WGS) entry which is preliminary data.</text>
</comment>
<dbReference type="PANTHER" id="PTHR43236:SF1">
    <property type="entry name" value="BLL7220 PROTEIN"/>
    <property type="match status" value="1"/>
</dbReference>
<name>A0A4R4NNP7_9ACTN</name>